<sequence length="460" mass="51769">MKSFYPVLYLCFLFGLLPFLGSCSEENESSGTIEMNQLPGTAQSFLSNYFPGQTPEKTERTNTDQENARLLYRVVFPNEVKVEFSENGGWKRLMIPDQKLPGSLDSLWGKIIEYVQQLFPDDPFIGIENACYGDCVLLSSGKKIAFYYDGTCIGYEMDIKDESGAPQPVRDFVATYFPDGVFQAVVEHIPNENVTAGYSFWLENGFKCVLNDRGQWTEVNGGTELLPVSILETLPAKVTEQLYRDYPAAQVTYIRLEGTCYTIQVSKTVYVTIDPESKSIVVPVMQAQALAEEYFGKLRSISISHPLHTDVLNFKVCLPNGFNMLVNEDASEWLNIDGNGFAFPEKLVASLPEKITEYISAHSNSEITRVDRSVAASFLVELTNGDGLMFDSQGGFLGKEKIELSISEKTYRYMRHQFPDDLNMYFSSYSIEGWIYKLGDGSQVRFDRDGNFVEMIAAAK</sequence>
<dbReference type="Proteomes" id="UP000020773">
    <property type="component" value="Unassembled WGS sequence"/>
</dbReference>
<evidence type="ECO:0000313" key="3">
    <source>
        <dbReference type="Proteomes" id="UP000020773"/>
    </source>
</evidence>
<comment type="caution">
    <text evidence="2">The sequence shown here is derived from an EMBL/GenBank/DDBJ whole genome shotgun (WGS) entry which is preliminary data.</text>
</comment>
<proteinExistence type="predicted"/>
<dbReference type="EMBL" id="JGDB01000015">
    <property type="protein sequence ID" value="EXY92638.1"/>
    <property type="molecule type" value="Genomic_DNA"/>
</dbReference>
<protein>
    <recommendedName>
        <fullName evidence="1">Putative beta-lactamase-inhibitor-like PepSY-like domain-containing protein</fullName>
    </recommendedName>
</protein>
<dbReference type="RefSeq" id="WP_032577416.1">
    <property type="nucleotide sequence ID" value="NZ_JGDB01000015.1"/>
</dbReference>
<gene>
    <name evidence="2" type="ORF">M125_0645</name>
</gene>
<feature type="domain" description="Putative beta-lactamase-inhibitor-like PepSY-like" evidence="1">
    <location>
        <begin position="72"/>
        <end position="130"/>
    </location>
</feature>
<reference evidence="2 3" key="1">
    <citation type="submission" date="2014-02" db="EMBL/GenBank/DDBJ databases">
        <authorList>
            <person name="Sears C."/>
            <person name="Carroll K."/>
            <person name="Sack B.R."/>
            <person name="Qadri F."/>
            <person name="Myers L.L."/>
            <person name="Chung G.-T."/>
            <person name="Escheverria P."/>
            <person name="Fraser C.M."/>
            <person name="Sadzewicz L."/>
            <person name="Shefchek K.A."/>
            <person name="Tallon L."/>
            <person name="Das S.P."/>
            <person name="Daugherty S."/>
            <person name="Mongodin E.F."/>
        </authorList>
    </citation>
    <scope>NUCLEOTIDE SEQUENCE [LARGE SCALE GENOMIC DNA]</scope>
    <source>
        <strain evidence="3">3998T(B)3</strain>
    </source>
</reference>
<dbReference type="SUPFAM" id="SSF160574">
    <property type="entry name" value="BT0923-like"/>
    <property type="match status" value="3"/>
</dbReference>
<organism evidence="2 3">
    <name type="scientific">Bacteroides fragilis str. 3998T(B)3</name>
    <dbReference type="NCBI Taxonomy" id="1339316"/>
    <lineage>
        <taxon>Bacteria</taxon>
        <taxon>Pseudomonadati</taxon>
        <taxon>Bacteroidota</taxon>
        <taxon>Bacteroidia</taxon>
        <taxon>Bacteroidales</taxon>
        <taxon>Bacteroidaceae</taxon>
        <taxon>Bacteroides</taxon>
    </lineage>
</organism>
<name>A0A015W357_BACFG</name>
<feature type="domain" description="Putative beta-lactamase-inhibitor-like PepSY-like" evidence="1">
    <location>
        <begin position="329"/>
        <end position="397"/>
    </location>
</feature>
<evidence type="ECO:0000313" key="2">
    <source>
        <dbReference type="EMBL" id="EXY92638.1"/>
    </source>
</evidence>
<evidence type="ECO:0000259" key="1">
    <source>
        <dbReference type="Pfam" id="PF11396"/>
    </source>
</evidence>
<dbReference type="PROSITE" id="PS51257">
    <property type="entry name" value="PROKAR_LIPOPROTEIN"/>
    <property type="match status" value="1"/>
</dbReference>
<dbReference type="PATRIC" id="fig|1339316.3.peg.634"/>
<dbReference type="Pfam" id="PF11396">
    <property type="entry name" value="PepSY_like"/>
    <property type="match status" value="3"/>
</dbReference>
<feature type="domain" description="Putative beta-lactamase-inhibitor-like PepSY-like" evidence="1">
    <location>
        <begin position="198"/>
        <end position="276"/>
    </location>
</feature>
<accession>A0A015W357</accession>
<dbReference type="InterPro" id="IPR021533">
    <property type="entry name" value="PepSY-like"/>
</dbReference>
<dbReference type="AlphaFoldDB" id="A0A015W357"/>
<dbReference type="Gene3D" id="3.40.1420.30">
    <property type="match status" value="3"/>
</dbReference>